<dbReference type="STRING" id="930.GCA_002079865_02505"/>
<organism evidence="1 2">
    <name type="scientific">Acidithiobacillus thiooxidans</name>
    <name type="common">Thiobacillus thiooxidans</name>
    <dbReference type="NCBI Taxonomy" id="930"/>
    <lineage>
        <taxon>Bacteria</taxon>
        <taxon>Pseudomonadati</taxon>
        <taxon>Pseudomonadota</taxon>
        <taxon>Acidithiobacillia</taxon>
        <taxon>Acidithiobacillales</taxon>
        <taxon>Acidithiobacillaceae</taxon>
        <taxon>Acidithiobacillus</taxon>
    </lineage>
</organism>
<reference evidence="1 2" key="1">
    <citation type="journal article" date="2016" name="Int. J. Mol. Sci.">
        <title>Comparative genomics of the extreme acidophile Acidithiobacillus thiooxidans reveals intraspecific divergence and niche adaptation.</title>
        <authorList>
            <person name="Zhang X."/>
            <person name="Feng X."/>
            <person name="Tao J."/>
            <person name="Ma L."/>
            <person name="Xiao Y."/>
            <person name="Liang Y."/>
            <person name="Liu X."/>
            <person name="Yin H."/>
        </authorList>
    </citation>
    <scope>NUCLEOTIDE SEQUENCE [LARGE SCALE GENOMIC DNA]</scope>
    <source>
        <strain evidence="1 2">A02</strain>
    </source>
</reference>
<sequence>MLVDEAIHAIESAIGQTIMTGGQIAASKFYSPVSPGDLLSLRFDIRQDKTIVFEIYENKRKIAAGNLKPAATLDLC</sequence>
<comment type="caution">
    <text evidence="1">The sequence shown here is derived from an EMBL/GenBank/DDBJ whole genome shotgun (WGS) entry which is preliminary data.</text>
</comment>
<dbReference type="Proteomes" id="UP000094893">
    <property type="component" value="Unassembled WGS sequence"/>
</dbReference>
<gene>
    <name evidence="1" type="ORF">A6P07_18995</name>
</gene>
<dbReference type="EMBL" id="LWSA01000319">
    <property type="protein sequence ID" value="OCX68001.1"/>
    <property type="molecule type" value="Genomic_DNA"/>
</dbReference>
<accession>A0A1C2HW96</accession>
<dbReference type="AlphaFoldDB" id="A0A1C2HW96"/>
<name>A0A1C2HW96_ACITH</name>
<proteinExistence type="predicted"/>
<evidence type="ECO:0000313" key="1">
    <source>
        <dbReference type="EMBL" id="OCX68001.1"/>
    </source>
</evidence>
<evidence type="ECO:0000313" key="2">
    <source>
        <dbReference type="Proteomes" id="UP000094893"/>
    </source>
</evidence>
<protein>
    <submittedName>
        <fullName evidence="1">Uncharacterized protein</fullName>
    </submittedName>
</protein>